<reference evidence="1 2" key="1">
    <citation type="submission" date="2023-04" db="EMBL/GenBank/DDBJ databases">
        <title>Luteimonas sp. M1R5S18.</title>
        <authorList>
            <person name="Sun J.-Q."/>
        </authorList>
    </citation>
    <scope>NUCLEOTIDE SEQUENCE [LARGE SCALE GENOMIC DNA]</scope>
    <source>
        <strain evidence="1 2">M1R5S18</strain>
    </source>
</reference>
<evidence type="ECO:0000313" key="1">
    <source>
        <dbReference type="EMBL" id="MDH5830778.1"/>
    </source>
</evidence>
<comment type="caution">
    <text evidence="1">The sequence shown here is derived from an EMBL/GenBank/DDBJ whole genome shotgun (WGS) entry which is preliminary data.</text>
</comment>
<dbReference type="EMBL" id="JARXRN010000025">
    <property type="protein sequence ID" value="MDH5830778.1"/>
    <property type="molecule type" value="Genomic_DNA"/>
</dbReference>
<dbReference type="RefSeq" id="WP_280601623.1">
    <property type="nucleotide sequence ID" value="NZ_JARXRN010000025.1"/>
</dbReference>
<sequence>MDETTPSMTHLFQQLGLDEGEAAIAAFIGGHQLPADVYITEAPFWSDAQRQFLAEQLQLDAKWTTVVDQLNESLHEDAVRRQTGL</sequence>
<dbReference type="Proteomes" id="UP001156831">
    <property type="component" value="Unassembled WGS sequence"/>
</dbReference>
<dbReference type="InterPro" id="IPR038086">
    <property type="entry name" value="DUF2789_sf"/>
</dbReference>
<dbReference type="Gene3D" id="1.10.10.1130">
    <property type="entry name" value="Uncharacterised protein PF10982, DUF2789"/>
    <property type="match status" value="1"/>
</dbReference>
<protein>
    <submittedName>
        <fullName evidence="1">DUF2789 domain-containing protein</fullName>
    </submittedName>
</protein>
<organism evidence="1 2">
    <name type="scientific">Luteimonas rhizosphaericola</name>
    <dbReference type="NCBI Taxonomy" id="3042024"/>
    <lineage>
        <taxon>Bacteria</taxon>
        <taxon>Pseudomonadati</taxon>
        <taxon>Pseudomonadota</taxon>
        <taxon>Gammaproteobacteria</taxon>
        <taxon>Lysobacterales</taxon>
        <taxon>Lysobacteraceae</taxon>
        <taxon>Luteimonas</taxon>
    </lineage>
</organism>
<dbReference type="InterPro" id="IPR021250">
    <property type="entry name" value="DUF2789"/>
</dbReference>
<gene>
    <name evidence="1" type="ORF">QFW80_09670</name>
</gene>
<accession>A0ABT6JJC8</accession>
<dbReference type="Pfam" id="PF10982">
    <property type="entry name" value="DUF2789"/>
    <property type="match status" value="1"/>
</dbReference>
<keyword evidence="2" id="KW-1185">Reference proteome</keyword>
<evidence type="ECO:0000313" key="2">
    <source>
        <dbReference type="Proteomes" id="UP001156831"/>
    </source>
</evidence>
<name>A0ABT6JJC8_9GAMM</name>
<proteinExistence type="predicted"/>